<proteinExistence type="predicted"/>
<comment type="caution">
    <text evidence="1">The sequence shown here is derived from an EMBL/GenBank/DDBJ whole genome shotgun (WGS) entry which is preliminary data.</text>
</comment>
<organism evidence="1 2">
    <name type="scientific">Coemansia helicoidea</name>
    <dbReference type="NCBI Taxonomy" id="1286919"/>
    <lineage>
        <taxon>Eukaryota</taxon>
        <taxon>Fungi</taxon>
        <taxon>Fungi incertae sedis</taxon>
        <taxon>Zoopagomycota</taxon>
        <taxon>Kickxellomycotina</taxon>
        <taxon>Kickxellomycetes</taxon>
        <taxon>Kickxellales</taxon>
        <taxon>Kickxellaceae</taxon>
        <taxon>Coemansia</taxon>
    </lineage>
</organism>
<dbReference type="Proteomes" id="UP001140087">
    <property type="component" value="Unassembled WGS sequence"/>
</dbReference>
<gene>
    <name evidence="1" type="ORF">H4R21_004407</name>
</gene>
<reference evidence="1" key="1">
    <citation type="submission" date="2022-07" db="EMBL/GenBank/DDBJ databases">
        <title>Phylogenomic reconstructions and comparative analyses of Kickxellomycotina fungi.</title>
        <authorList>
            <person name="Reynolds N.K."/>
            <person name="Stajich J.E."/>
            <person name="Barry K."/>
            <person name="Grigoriev I.V."/>
            <person name="Crous P."/>
            <person name="Smith M.E."/>
        </authorList>
    </citation>
    <scope>NUCLEOTIDE SEQUENCE</scope>
    <source>
        <strain evidence="1">BCRC 34780</strain>
    </source>
</reference>
<accession>A0ACC1KY87</accession>
<keyword evidence="2" id="KW-1185">Reference proteome</keyword>
<evidence type="ECO:0000313" key="1">
    <source>
        <dbReference type="EMBL" id="KAJ2797221.1"/>
    </source>
</evidence>
<name>A0ACC1KY87_9FUNG</name>
<sequence>MIQTKPRQTDLGRQRVSSFFIDFFTSSSVYLSSSIAFNLQMTFLRKSRNPLPRYVEYLYFIVPVLAAAIQFMPQYIWAAKHGYIFTFDPIQPGTKAYLAFVTLAMMGPPTIFILYNVVTSIRVICSLYIKQRQVGQALASAMQRTSDLLGDSNGSGTAAGSSGPHASFREQQQLQTVRRVYRACIRIALYPLAPVTWFVLVYTFLVGQYFYTFTKVSDAYSMARLMSVSWYSPSVLAVTNFLVFLTDSAVLQVIKEVRLAIA</sequence>
<dbReference type="EMBL" id="JANBUN010001654">
    <property type="protein sequence ID" value="KAJ2797221.1"/>
    <property type="molecule type" value="Genomic_DNA"/>
</dbReference>
<protein>
    <submittedName>
        <fullName evidence="1">Uncharacterized protein</fullName>
    </submittedName>
</protein>
<evidence type="ECO:0000313" key="2">
    <source>
        <dbReference type="Proteomes" id="UP001140087"/>
    </source>
</evidence>
<feature type="non-terminal residue" evidence="1">
    <location>
        <position position="262"/>
    </location>
</feature>